<dbReference type="NCBIfam" id="TIGR00374">
    <property type="entry name" value="flippase-like domain"/>
    <property type="match status" value="1"/>
</dbReference>
<proteinExistence type="predicted"/>
<evidence type="ECO:0000256" key="5">
    <source>
        <dbReference type="ARBA" id="ARBA00023136"/>
    </source>
</evidence>
<dbReference type="AlphaFoldDB" id="A0A2M7THY1"/>
<dbReference type="Pfam" id="PF03706">
    <property type="entry name" value="LPG_synthase_TM"/>
    <property type="match status" value="1"/>
</dbReference>
<keyword evidence="2" id="KW-1003">Cell membrane</keyword>
<feature type="transmembrane region" description="Helical" evidence="6">
    <location>
        <begin position="39"/>
        <end position="57"/>
    </location>
</feature>
<evidence type="ECO:0000313" key="8">
    <source>
        <dbReference type="Proteomes" id="UP000228920"/>
    </source>
</evidence>
<evidence type="ECO:0000256" key="4">
    <source>
        <dbReference type="ARBA" id="ARBA00022989"/>
    </source>
</evidence>
<keyword evidence="4 6" id="KW-1133">Transmembrane helix</keyword>
<dbReference type="InterPro" id="IPR022791">
    <property type="entry name" value="L-PG_synthase/AglD"/>
</dbReference>
<evidence type="ECO:0000313" key="7">
    <source>
        <dbReference type="EMBL" id="PIZ45935.1"/>
    </source>
</evidence>
<feature type="transmembrane region" description="Helical" evidence="6">
    <location>
        <begin position="292"/>
        <end position="315"/>
    </location>
</feature>
<accession>A0A2M7THY1</accession>
<keyword evidence="5 6" id="KW-0472">Membrane</keyword>
<evidence type="ECO:0000256" key="6">
    <source>
        <dbReference type="SAM" id="Phobius"/>
    </source>
</evidence>
<protein>
    <recommendedName>
        <fullName evidence="9">TIGR00374 family protein</fullName>
    </recommendedName>
</protein>
<feature type="transmembrane region" description="Helical" evidence="6">
    <location>
        <begin position="219"/>
        <end position="239"/>
    </location>
</feature>
<gene>
    <name evidence="7" type="ORF">COY32_04390</name>
</gene>
<comment type="caution">
    <text evidence="7">The sequence shown here is derived from an EMBL/GenBank/DDBJ whole genome shotgun (WGS) entry which is preliminary data.</text>
</comment>
<dbReference type="Proteomes" id="UP000228920">
    <property type="component" value="Unassembled WGS sequence"/>
</dbReference>
<keyword evidence="3 6" id="KW-0812">Transmembrane</keyword>
<organism evidence="7 8">
    <name type="scientific">candidate division WWE3 bacterium CG_4_10_14_0_2_um_filter_41_14</name>
    <dbReference type="NCBI Taxonomy" id="1975072"/>
    <lineage>
        <taxon>Bacteria</taxon>
        <taxon>Katanobacteria</taxon>
    </lineage>
</organism>
<comment type="subcellular location">
    <subcellularLocation>
        <location evidence="1">Cell membrane</location>
        <topology evidence="1">Multi-pass membrane protein</topology>
    </subcellularLocation>
</comment>
<dbReference type="EMBL" id="PFNL01000117">
    <property type="protein sequence ID" value="PIZ45935.1"/>
    <property type="molecule type" value="Genomic_DNA"/>
</dbReference>
<dbReference type="PANTHER" id="PTHR39087">
    <property type="entry name" value="UPF0104 MEMBRANE PROTEIN MJ1595"/>
    <property type="match status" value="1"/>
</dbReference>
<evidence type="ECO:0000256" key="1">
    <source>
        <dbReference type="ARBA" id="ARBA00004651"/>
    </source>
</evidence>
<name>A0A2M7THY1_UNCKA</name>
<sequence length="325" mass="36269">MNIKKIINILLSVGISVAFLYLAMKDIDFGVVVSRSSEVHLPLFLFGLFLWMVGYVLRGVRWQVYFSVMGVPITFWHSFKTLVMGFAANNVFPLRAGEVYRAYALHKLYPHISITKTFTTVVVERVLDGITVVFFTLVGSRFIPMPFWANQAVEVASVIFGVMFVLFILTARYPKKASKMFGTVTQVLPGVIKEKARNMFEQLIDGLMAFKSLKSLSRLMVLSFLIWSLEVCFYFVSFYALGINLSIGFAAFLMGIINLAIVIPAGPGGVGTYEYVTVLSFSLLGVSESLSFLYAIVTHGAANLTVIALGLYYWYTLQKESSKSS</sequence>
<feature type="transmembrane region" description="Helical" evidence="6">
    <location>
        <begin position="64"/>
        <end position="88"/>
    </location>
</feature>
<evidence type="ECO:0000256" key="2">
    <source>
        <dbReference type="ARBA" id="ARBA00022475"/>
    </source>
</evidence>
<feature type="transmembrane region" description="Helical" evidence="6">
    <location>
        <begin position="7"/>
        <end position="24"/>
    </location>
</feature>
<feature type="transmembrane region" description="Helical" evidence="6">
    <location>
        <begin position="147"/>
        <end position="171"/>
    </location>
</feature>
<reference evidence="8" key="1">
    <citation type="submission" date="2017-09" db="EMBL/GenBank/DDBJ databases">
        <title>Depth-based differentiation of microbial function through sediment-hosted aquifers and enrichment of novel symbionts in the deep terrestrial subsurface.</title>
        <authorList>
            <person name="Probst A.J."/>
            <person name="Ladd B."/>
            <person name="Jarett J.K."/>
            <person name="Geller-Mcgrath D.E."/>
            <person name="Sieber C.M.K."/>
            <person name="Emerson J.B."/>
            <person name="Anantharaman K."/>
            <person name="Thomas B.C."/>
            <person name="Malmstrom R."/>
            <person name="Stieglmeier M."/>
            <person name="Klingl A."/>
            <person name="Woyke T."/>
            <person name="Ryan C.M."/>
            <person name="Banfield J.F."/>
        </authorList>
    </citation>
    <scope>NUCLEOTIDE SEQUENCE [LARGE SCALE GENOMIC DNA]</scope>
</reference>
<evidence type="ECO:0000256" key="3">
    <source>
        <dbReference type="ARBA" id="ARBA00022692"/>
    </source>
</evidence>
<evidence type="ECO:0008006" key="9">
    <source>
        <dbReference type="Google" id="ProtNLM"/>
    </source>
</evidence>
<dbReference type="PANTHER" id="PTHR39087:SF2">
    <property type="entry name" value="UPF0104 MEMBRANE PROTEIN MJ1595"/>
    <property type="match status" value="1"/>
</dbReference>
<dbReference type="GO" id="GO:0005886">
    <property type="term" value="C:plasma membrane"/>
    <property type="evidence" value="ECO:0007669"/>
    <property type="project" value="UniProtKB-SubCell"/>
</dbReference>
<feature type="transmembrane region" description="Helical" evidence="6">
    <location>
        <begin position="245"/>
        <end position="263"/>
    </location>
</feature>